<dbReference type="InterPro" id="IPR019758">
    <property type="entry name" value="Pept_S26A_signal_pept_1_CS"/>
</dbReference>
<dbReference type="NCBIfam" id="TIGR02227">
    <property type="entry name" value="sigpep_I_bact"/>
    <property type="match status" value="1"/>
</dbReference>
<reference evidence="9" key="1">
    <citation type="journal article" date="2021" name="PeerJ">
        <title>Extensive microbial diversity within the chicken gut microbiome revealed by metagenomics and culture.</title>
        <authorList>
            <person name="Gilroy R."/>
            <person name="Ravi A."/>
            <person name="Getino M."/>
            <person name="Pursley I."/>
            <person name="Horton D.L."/>
            <person name="Alikhan N.F."/>
            <person name="Baker D."/>
            <person name="Gharbi K."/>
            <person name="Hall N."/>
            <person name="Watson M."/>
            <person name="Adriaenssens E.M."/>
            <person name="Foster-Nyarko E."/>
            <person name="Jarju S."/>
            <person name="Secka A."/>
            <person name="Antonio M."/>
            <person name="Oren A."/>
            <person name="Chaudhuri R.R."/>
            <person name="La Ragione R."/>
            <person name="Hildebrand F."/>
            <person name="Pallen M.J."/>
        </authorList>
    </citation>
    <scope>NUCLEOTIDE SEQUENCE</scope>
    <source>
        <strain evidence="9">ChiSxjej3B15-1167</strain>
    </source>
</reference>
<evidence type="ECO:0000256" key="5">
    <source>
        <dbReference type="ARBA" id="ARBA00022801"/>
    </source>
</evidence>
<dbReference type="GO" id="GO:0004252">
    <property type="term" value="F:serine-type endopeptidase activity"/>
    <property type="evidence" value="ECO:0007669"/>
    <property type="project" value="InterPro"/>
</dbReference>
<evidence type="ECO:0000256" key="1">
    <source>
        <dbReference type="ARBA" id="ARBA00000677"/>
    </source>
</evidence>
<comment type="similarity">
    <text evidence="3 7">Belongs to the peptidase S26 family.</text>
</comment>
<evidence type="ECO:0000256" key="6">
    <source>
        <dbReference type="PIRSR" id="PIRSR600223-1"/>
    </source>
</evidence>
<evidence type="ECO:0000256" key="3">
    <source>
        <dbReference type="ARBA" id="ARBA00009370"/>
    </source>
</evidence>
<dbReference type="Pfam" id="PF10502">
    <property type="entry name" value="Peptidase_S26"/>
    <property type="match status" value="1"/>
</dbReference>
<dbReference type="EMBL" id="DXEQ01000045">
    <property type="protein sequence ID" value="HIX71705.1"/>
    <property type="molecule type" value="Genomic_DNA"/>
</dbReference>
<dbReference type="PROSITE" id="PS00760">
    <property type="entry name" value="SPASE_I_2"/>
    <property type="match status" value="1"/>
</dbReference>
<keyword evidence="7" id="KW-0645">Protease</keyword>
<dbReference type="InterPro" id="IPR019533">
    <property type="entry name" value="Peptidase_S26"/>
</dbReference>
<dbReference type="CDD" id="cd06530">
    <property type="entry name" value="S26_SPase_I"/>
    <property type="match status" value="1"/>
</dbReference>
<name>A0A9D1X555_9FIRM</name>
<dbReference type="GO" id="GO:0006465">
    <property type="term" value="P:signal peptide processing"/>
    <property type="evidence" value="ECO:0007669"/>
    <property type="project" value="InterPro"/>
</dbReference>
<comment type="catalytic activity">
    <reaction evidence="1 7">
        <text>Cleavage of hydrophobic, N-terminal signal or leader sequences from secreted and periplasmic proteins.</text>
        <dbReference type="EC" id="3.4.21.89"/>
    </reaction>
</comment>
<evidence type="ECO:0000256" key="7">
    <source>
        <dbReference type="RuleBase" id="RU362042"/>
    </source>
</evidence>
<evidence type="ECO:0000313" key="9">
    <source>
        <dbReference type="EMBL" id="HIX71705.1"/>
    </source>
</evidence>
<dbReference type="PROSITE" id="PS00761">
    <property type="entry name" value="SPASE_I_3"/>
    <property type="match status" value="1"/>
</dbReference>
<gene>
    <name evidence="9" type="primary">lepB</name>
    <name evidence="9" type="ORF">H9849_01655</name>
</gene>
<dbReference type="InterPro" id="IPR019757">
    <property type="entry name" value="Pept_S26A_signal_pept_1_Lys-AS"/>
</dbReference>
<protein>
    <recommendedName>
        <fullName evidence="4 7">Signal peptidase I</fullName>
        <ecNumber evidence="4 7">3.4.21.89</ecNumber>
    </recommendedName>
</protein>
<dbReference type="PANTHER" id="PTHR43390:SF1">
    <property type="entry name" value="CHLOROPLAST PROCESSING PEPTIDASE"/>
    <property type="match status" value="1"/>
</dbReference>
<proteinExistence type="inferred from homology"/>
<dbReference type="AlphaFoldDB" id="A0A9D1X555"/>
<reference evidence="9" key="2">
    <citation type="submission" date="2021-04" db="EMBL/GenBank/DDBJ databases">
        <authorList>
            <person name="Gilroy R."/>
        </authorList>
    </citation>
    <scope>NUCLEOTIDE SEQUENCE</scope>
    <source>
        <strain evidence="9">ChiSxjej3B15-1167</strain>
    </source>
</reference>
<dbReference type="InterPro" id="IPR036286">
    <property type="entry name" value="LexA/Signal_pep-like_sf"/>
</dbReference>
<dbReference type="Gene3D" id="2.10.109.10">
    <property type="entry name" value="Umud Fragment, subunit A"/>
    <property type="match status" value="1"/>
</dbReference>
<feature type="domain" description="Peptidase S26" evidence="8">
    <location>
        <begin position="8"/>
        <end position="160"/>
    </location>
</feature>
<dbReference type="GO" id="GO:0009003">
    <property type="term" value="F:signal peptidase activity"/>
    <property type="evidence" value="ECO:0007669"/>
    <property type="project" value="UniProtKB-EC"/>
</dbReference>
<comment type="caution">
    <text evidence="9">The sequence shown here is derived from an EMBL/GenBank/DDBJ whole genome shotgun (WGS) entry which is preliminary data.</text>
</comment>
<dbReference type="Proteomes" id="UP000886805">
    <property type="component" value="Unassembled WGS sequence"/>
</dbReference>
<keyword evidence="5 7" id="KW-0378">Hydrolase</keyword>
<feature type="active site" evidence="6">
    <location>
        <position position="80"/>
    </location>
</feature>
<evidence type="ECO:0000313" key="10">
    <source>
        <dbReference type="Proteomes" id="UP000886805"/>
    </source>
</evidence>
<accession>A0A9D1X555</accession>
<sequence length="167" mass="18293">MIRRIGFWVGEVAAVIFLAFLIIQFCFQTVTVHGESMQPSYYEGNVLLVNKLSYRIGGPKRFDPVLLEIENGTAVHYTVKRVIGLPGETVQITGGEILIDGEALEDTFEEEILSAGLAAYGVELGEDEYFVMGDNCNNSEDSRVANIGNIKRTQFVGKIVGRIGGGE</sequence>
<feature type="active site" evidence="6">
    <location>
        <position position="36"/>
    </location>
</feature>
<dbReference type="SUPFAM" id="SSF51306">
    <property type="entry name" value="LexA/Signal peptidase"/>
    <property type="match status" value="1"/>
</dbReference>
<evidence type="ECO:0000256" key="2">
    <source>
        <dbReference type="ARBA" id="ARBA00004401"/>
    </source>
</evidence>
<dbReference type="GO" id="GO:0005886">
    <property type="term" value="C:plasma membrane"/>
    <property type="evidence" value="ECO:0007669"/>
    <property type="project" value="UniProtKB-SubCell"/>
</dbReference>
<evidence type="ECO:0000259" key="8">
    <source>
        <dbReference type="Pfam" id="PF10502"/>
    </source>
</evidence>
<dbReference type="InterPro" id="IPR000223">
    <property type="entry name" value="Pept_S26A_signal_pept_1"/>
</dbReference>
<dbReference type="PRINTS" id="PR00727">
    <property type="entry name" value="LEADERPTASE"/>
</dbReference>
<dbReference type="EC" id="3.4.21.89" evidence="4 7"/>
<dbReference type="PANTHER" id="PTHR43390">
    <property type="entry name" value="SIGNAL PEPTIDASE I"/>
    <property type="match status" value="1"/>
</dbReference>
<organism evidence="9 10">
    <name type="scientific">Candidatus Anaerobutyricum stercoripullorum</name>
    <dbReference type="NCBI Taxonomy" id="2838456"/>
    <lineage>
        <taxon>Bacteria</taxon>
        <taxon>Bacillati</taxon>
        <taxon>Bacillota</taxon>
        <taxon>Clostridia</taxon>
        <taxon>Lachnospirales</taxon>
        <taxon>Lachnospiraceae</taxon>
        <taxon>Anaerobutyricum</taxon>
    </lineage>
</organism>
<comment type="subcellular location">
    <subcellularLocation>
        <location evidence="2">Cell membrane</location>
        <topology evidence="2">Single-pass type II membrane protein</topology>
    </subcellularLocation>
    <subcellularLocation>
        <location evidence="7">Membrane</location>
        <topology evidence="7">Single-pass type II membrane protein</topology>
    </subcellularLocation>
</comment>
<evidence type="ECO:0000256" key="4">
    <source>
        <dbReference type="ARBA" id="ARBA00013208"/>
    </source>
</evidence>